<dbReference type="InterPro" id="IPR055235">
    <property type="entry name" value="ASD1_cat"/>
</dbReference>
<evidence type="ECO:0000313" key="10">
    <source>
        <dbReference type="EMBL" id="MDG0862742.1"/>
    </source>
</evidence>
<comment type="subunit">
    <text evidence="3">Homohexamer; trimer of dimers.</text>
</comment>
<dbReference type="Gene3D" id="3.20.20.80">
    <property type="entry name" value="Glycosidases"/>
    <property type="match status" value="1"/>
</dbReference>
<organism evidence="10 11">
    <name type="scientific">Pelomonas aquatica</name>
    <dbReference type="NCBI Taxonomy" id="431058"/>
    <lineage>
        <taxon>Bacteria</taxon>
        <taxon>Pseudomonadati</taxon>
        <taxon>Pseudomonadota</taxon>
        <taxon>Betaproteobacteria</taxon>
        <taxon>Burkholderiales</taxon>
        <taxon>Sphaerotilaceae</taxon>
        <taxon>Roseateles</taxon>
    </lineage>
</organism>
<evidence type="ECO:0000256" key="5">
    <source>
        <dbReference type="ARBA" id="ARBA00022801"/>
    </source>
</evidence>
<sequence>MKKTLAALAAAMTLAAQAADIRLVVDADQPGPVIHRNIYGQFAEHLGTGIYEGMWVGPESRIPNVRGWRKDVVAALKDLKVPLVRWPGGCFADEYHWREGIGPRSKRPVKVNTTWGGVAENNAVGTHEFFDLAEQLGAEAYVNGNLGTGSPQEMAEWLEYMTAEGHSTLAELRRRNGRDKPFRVHYFAVGNEAWGCGGNMRPEHYIDLYRQVATFLKTPENNRPLFIASGGNDQQTHWTEALSKGIQWNFDAINHHYYTFPSGKWEGKGSAVGFPEAEWISTLANTVKVDETITKNIAILDRNDPKKHLGLYMDEWGSWYDPEPGSNPGFLVQRNTLRDALLAALHFHVFHAHADRVRMTNIAQMVNVLQAMILTTKDQLALTPTYHAFKLYTPFQDATSLPARVENNPVYKVGATEMPELSATAARGKDGKLYIGLVNANANQPAELTLQVGASAPKSVHGQLLTAAAMDAQNEIGKPAQVTPLPFDARAVDGRLTLRLPAKSIVVVAVEG</sequence>
<feature type="chain" id="PRO_5040892385" description="non-reducing end alpha-L-arabinofuranosidase" evidence="8">
    <location>
        <begin position="19"/>
        <end position="512"/>
    </location>
</feature>
<evidence type="ECO:0000256" key="4">
    <source>
        <dbReference type="ARBA" id="ARBA00012670"/>
    </source>
</evidence>
<evidence type="ECO:0000256" key="2">
    <source>
        <dbReference type="ARBA" id="ARBA00007186"/>
    </source>
</evidence>
<dbReference type="AlphaFoldDB" id="A0A9X4LHV8"/>
<dbReference type="EMBL" id="SGUG01000012">
    <property type="protein sequence ID" value="MDG0862742.1"/>
    <property type="molecule type" value="Genomic_DNA"/>
</dbReference>
<comment type="caution">
    <text evidence="10">The sequence shown here is derived from an EMBL/GenBank/DDBJ whole genome shotgun (WGS) entry which is preliminary data.</text>
</comment>
<dbReference type="Pfam" id="PF06964">
    <property type="entry name" value="Alpha-L-AF_C"/>
    <property type="match status" value="1"/>
</dbReference>
<feature type="signal peptide" evidence="8">
    <location>
        <begin position="1"/>
        <end position="18"/>
    </location>
</feature>
<dbReference type="SUPFAM" id="SSF51011">
    <property type="entry name" value="Glycosyl hydrolase domain"/>
    <property type="match status" value="1"/>
</dbReference>
<evidence type="ECO:0000256" key="6">
    <source>
        <dbReference type="ARBA" id="ARBA00023277"/>
    </source>
</evidence>
<dbReference type="GO" id="GO:0000272">
    <property type="term" value="P:polysaccharide catabolic process"/>
    <property type="evidence" value="ECO:0007669"/>
    <property type="project" value="TreeGrafter"/>
</dbReference>
<dbReference type="Proteomes" id="UP001152766">
    <property type="component" value="Unassembled WGS sequence"/>
</dbReference>
<keyword evidence="8" id="KW-0732">Signal</keyword>
<dbReference type="SUPFAM" id="SSF51445">
    <property type="entry name" value="(Trans)glycosidases"/>
    <property type="match status" value="1"/>
</dbReference>
<evidence type="ECO:0000256" key="3">
    <source>
        <dbReference type="ARBA" id="ARBA00011165"/>
    </source>
</evidence>
<dbReference type="SMART" id="SM00813">
    <property type="entry name" value="Alpha-L-AF_C"/>
    <property type="match status" value="1"/>
</dbReference>
<reference evidence="10" key="1">
    <citation type="submission" date="2019-02" db="EMBL/GenBank/DDBJ databases">
        <title>Draft genome of the type strain Pelomonas aquatica CCUG 52575T.</title>
        <authorList>
            <person name="Gomila M."/>
            <person name="Lalucat J."/>
        </authorList>
    </citation>
    <scope>NUCLEOTIDE SEQUENCE</scope>
    <source>
        <strain evidence="10">CCUG 52575</strain>
    </source>
</reference>
<dbReference type="GO" id="GO:0046556">
    <property type="term" value="F:alpha-L-arabinofuranosidase activity"/>
    <property type="evidence" value="ECO:0007669"/>
    <property type="project" value="UniProtKB-EC"/>
</dbReference>
<dbReference type="PANTHER" id="PTHR43576">
    <property type="entry name" value="ALPHA-L-ARABINOFURANOSIDASE C-RELATED"/>
    <property type="match status" value="1"/>
</dbReference>
<dbReference type="Gene3D" id="2.60.40.1180">
    <property type="entry name" value="Golgi alpha-mannosidase II"/>
    <property type="match status" value="1"/>
</dbReference>
<dbReference type="PANTHER" id="PTHR43576:SF2">
    <property type="entry name" value="INTRACELLULAR EXO-ALPHA-L-ARABINOFURANOSIDASE 2"/>
    <property type="match status" value="1"/>
</dbReference>
<evidence type="ECO:0000256" key="8">
    <source>
        <dbReference type="SAM" id="SignalP"/>
    </source>
</evidence>
<dbReference type="RefSeq" id="WP_268146929.1">
    <property type="nucleotide sequence ID" value="NZ_JAPPUW010000001.1"/>
</dbReference>
<keyword evidence="5" id="KW-0378">Hydrolase</keyword>
<dbReference type="Pfam" id="PF22848">
    <property type="entry name" value="ASD1_dom"/>
    <property type="match status" value="1"/>
</dbReference>
<keyword evidence="7" id="KW-0326">Glycosidase</keyword>
<dbReference type="InterPro" id="IPR017853">
    <property type="entry name" value="GH"/>
</dbReference>
<name>A0A9X4LHV8_9BURK</name>
<feature type="domain" description="Alpha-L-arabinofuranosidase C-terminal" evidence="9">
    <location>
        <begin position="314"/>
        <end position="504"/>
    </location>
</feature>
<keyword evidence="6" id="KW-0119">Carbohydrate metabolism</keyword>
<dbReference type="GO" id="GO:0046373">
    <property type="term" value="P:L-arabinose metabolic process"/>
    <property type="evidence" value="ECO:0007669"/>
    <property type="project" value="InterPro"/>
</dbReference>
<evidence type="ECO:0000256" key="1">
    <source>
        <dbReference type="ARBA" id="ARBA00001462"/>
    </source>
</evidence>
<dbReference type="InterPro" id="IPR013780">
    <property type="entry name" value="Glyco_hydro_b"/>
</dbReference>
<dbReference type="EC" id="3.2.1.55" evidence="4"/>
<evidence type="ECO:0000313" key="11">
    <source>
        <dbReference type="Proteomes" id="UP001152766"/>
    </source>
</evidence>
<proteinExistence type="inferred from homology"/>
<comment type="catalytic activity">
    <reaction evidence="1">
        <text>Hydrolysis of terminal non-reducing alpha-L-arabinofuranoside residues in alpha-L-arabinosides.</text>
        <dbReference type="EC" id="3.2.1.55"/>
    </reaction>
</comment>
<dbReference type="InterPro" id="IPR010720">
    <property type="entry name" value="Alpha-L-AF_C"/>
</dbReference>
<protein>
    <recommendedName>
        <fullName evidence="4">non-reducing end alpha-L-arabinofuranosidase</fullName>
        <ecNumber evidence="4">3.2.1.55</ecNumber>
    </recommendedName>
</protein>
<evidence type="ECO:0000259" key="9">
    <source>
        <dbReference type="SMART" id="SM00813"/>
    </source>
</evidence>
<evidence type="ECO:0000256" key="7">
    <source>
        <dbReference type="ARBA" id="ARBA00023295"/>
    </source>
</evidence>
<comment type="similarity">
    <text evidence="2">Belongs to the glycosyl hydrolase 51 family.</text>
</comment>
<gene>
    <name evidence="10" type="ORF">EXJ73_09705</name>
</gene>
<accession>A0A9X4LHV8</accession>
<keyword evidence="11" id="KW-1185">Reference proteome</keyword>